<organism evidence="1 2">
    <name type="scientific">Niastella koreensis</name>
    <dbReference type="NCBI Taxonomy" id="354356"/>
    <lineage>
        <taxon>Bacteria</taxon>
        <taxon>Pseudomonadati</taxon>
        <taxon>Bacteroidota</taxon>
        <taxon>Chitinophagia</taxon>
        <taxon>Chitinophagales</taxon>
        <taxon>Chitinophagaceae</taxon>
        <taxon>Niastella</taxon>
    </lineage>
</organism>
<proteinExistence type="predicted"/>
<gene>
    <name evidence="1" type="ORF">A4D02_05545</name>
</gene>
<evidence type="ECO:0000313" key="1">
    <source>
        <dbReference type="EMBL" id="OQP48184.1"/>
    </source>
</evidence>
<evidence type="ECO:0000313" key="2">
    <source>
        <dbReference type="Proteomes" id="UP000192277"/>
    </source>
</evidence>
<sequence length="74" mass="8504">MYNKTCQVRPGLQVRQDVEAHLTGLVHRYIRANPLAPAGGFFCPPTLKLQRHADDGYKIKKPSRCNRDGPFYYK</sequence>
<protein>
    <submittedName>
        <fullName evidence="1">Uncharacterized protein</fullName>
    </submittedName>
</protein>
<accession>A0ABX3NV98</accession>
<dbReference type="Proteomes" id="UP000192277">
    <property type="component" value="Unassembled WGS sequence"/>
</dbReference>
<comment type="caution">
    <text evidence="1">The sequence shown here is derived from an EMBL/GenBank/DDBJ whole genome shotgun (WGS) entry which is preliminary data.</text>
</comment>
<dbReference type="EMBL" id="LWBO01000012">
    <property type="protein sequence ID" value="OQP48184.1"/>
    <property type="molecule type" value="Genomic_DNA"/>
</dbReference>
<keyword evidence="2" id="KW-1185">Reference proteome</keyword>
<name>A0ABX3NV98_9BACT</name>
<reference evidence="1 2" key="1">
    <citation type="submission" date="2016-04" db="EMBL/GenBank/DDBJ databases">
        <authorList>
            <person name="Chen L."/>
            <person name="Zhuang W."/>
            <person name="Wang G."/>
        </authorList>
    </citation>
    <scope>NUCLEOTIDE SEQUENCE [LARGE SCALE GENOMIC DNA]</scope>
    <source>
        <strain evidence="2">GR20</strain>
    </source>
</reference>